<evidence type="ECO:0000313" key="2">
    <source>
        <dbReference type="Proteomes" id="UP000714275"/>
    </source>
</evidence>
<dbReference type="EMBL" id="JABBWD010000019">
    <property type="protein sequence ID" value="KAG1777715.1"/>
    <property type="molecule type" value="Genomic_DNA"/>
</dbReference>
<protein>
    <submittedName>
        <fullName evidence="1">Uncharacterized protein</fullName>
    </submittedName>
</protein>
<sequence length="106" mass="11663">MSQPWLRSHTQRTTTFPPIASALRLALFFNLNEVLRFIMPMNIPLALLSCALSAPPSVVTHDVWAPTITPPSPSDSLWTIGEAFLVTWDMSSEPSEVINPTGETLS</sequence>
<dbReference type="AlphaFoldDB" id="A0A9P6ZVV2"/>
<keyword evidence="2" id="KW-1185">Reference proteome</keyword>
<gene>
    <name evidence="1" type="ORF">EV702DRAFT_1196926</name>
</gene>
<name>A0A9P6ZVV2_9AGAM</name>
<organism evidence="1 2">
    <name type="scientific">Suillus placidus</name>
    <dbReference type="NCBI Taxonomy" id="48579"/>
    <lineage>
        <taxon>Eukaryota</taxon>
        <taxon>Fungi</taxon>
        <taxon>Dikarya</taxon>
        <taxon>Basidiomycota</taxon>
        <taxon>Agaricomycotina</taxon>
        <taxon>Agaricomycetes</taxon>
        <taxon>Agaricomycetidae</taxon>
        <taxon>Boletales</taxon>
        <taxon>Suillineae</taxon>
        <taxon>Suillaceae</taxon>
        <taxon>Suillus</taxon>
    </lineage>
</organism>
<evidence type="ECO:0000313" key="1">
    <source>
        <dbReference type="EMBL" id="KAG1777715.1"/>
    </source>
</evidence>
<comment type="caution">
    <text evidence="1">The sequence shown here is derived from an EMBL/GenBank/DDBJ whole genome shotgun (WGS) entry which is preliminary data.</text>
</comment>
<proteinExistence type="predicted"/>
<reference evidence="1" key="1">
    <citation type="journal article" date="2020" name="New Phytol.">
        <title>Comparative genomics reveals dynamic genome evolution in host specialist ectomycorrhizal fungi.</title>
        <authorList>
            <person name="Lofgren L.A."/>
            <person name="Nguyen N.H."/>
            <person name="Vilgalys R."/>
            <person name="Ruytinx J."/>
            <person name="Liao H.L."/>
            <person name="Branco S."/>
            <person name="Kuo A."/>
            <person name="LaButti K."/>
            <person name="Lipzen A."/>
            <person name="Andreopoulos W."/>
            <person name="Pangilinan J."/>
            <person name="Riley R."/>
            <person name="Hundley H."/>
            <person name="Na H."/>
            <person name="Barry K."/>
            <person name="Grigoriev I.V."/>
            <person name="Stajich J.E."/>
            <person name="Kennedy P.G."/>
        </authorList>
    </citation>
    <scope>NUCLEOTIDE SEQUENCE</scope>
    <source>
        <strain evidence="1">DOB743</strain>
    </source>
</reference>
<accession>A0A9P6ZVV2</accession>
<dbReference type="Proteomes" id="UP000714275">
    <property type="component" value="Unassembled WGS sequence"/>
</dbReference>